<name>A0A437RSX5_9BURK</name>
<feature type="region of interest" description="Disordered" evidence="1">
    <location>
        <begin position="1"/>
        <end position="61"/>
    </location>
</feature>
<evidence type="ECO:0000313" key="3">
    <source>
        <dbReference type="Proteomes" id="UP000285575"/>
    </source>
</evidence>
<protein>
    <submittedName>
        <fullName evidence="2">Uncharacterized protein</fullName>
    </submittedName>
</protein>
<evidence type="ECO:0000256" key="1">
    <source>
        <dbReference type="SAM" id="MobiDB-lite"/>
    </source>
</evidence>
<feature type="compositionally biased region" description="Low complexity" evidence="1">
    <location>
        <begin position="37"/>
        <end position="51"/>
    </location>
</feature>
<evidence type="ECO:0000313" key="2">
    <source>
        <dbReference type="EMBL" id="RVU49841.1"/>
    </source>
</evidence>
<comment type="caution">
    <text evidence="2">The sequence shown here is derived from an EMBL/GenBank/DDBJ whole genome shotgun (WGS) entry which is preliminary data.</text>
</comment>
<keyword evidence="3" id="KW-1185">Reference proteome</keyword>
<sequence>MSTTPSGRPGKPTRECGPPRPCRGPLRVPGAVRQRPGEAGSAAGSLIAAGACFSREQRPRR</sequence>
<organism evidence="2 3">
    <name type="scientific">Rubrivivax rivuli</name>
    <dbReference type="NCBI Taxonomy" id="1862385"/>
    <lineage>
        <taxon>Bacteria</taxon>
        <taxon>Pseudomonadati</taxon>
        <taxon>Pseudomonadota</taxon>
        <taxon>Betaproteobacteria</taxon>
        <taxon>Burkholderiales</taxon>
        <taxon>Sphaerotilaceae</taxon>
        <taxon>Rubrivivax</taxon>
    </lineage>
</organism>
<dbReference type="EMBL" id="SACR01000001">
    <property type="protein sequence ID" value="RVU49841.1"/>
    <property type="molecule type" value="Genomic_DNA"/>
</dbReference>
<reference evidence="2 3" key="1">
    <citation type="submission" date="2019-01" db="EMBL/GenBank/DDBJ databases">
        <authorList>
            <person name="Chen W.-M."/>
        </authorList>
    </citation>
    <scope>NUCLEOTIDE SEQUENCE [LARGE SCALE GENOMIC DNA]</scope>
    <source>
        <strain evidence="2 3">KYPY4</strain>
    </source>
</reference>
<dbReference type="Proteomes" id="UP000285575">
    <property type="component" value="Unassembled WGS sequence"/>
</dbReference>
<gene>
    <name evidence="2" type="ORF">EOE66_00330</name>
</gene>
<accession>A0A437RSX5</accession>
<dbReference type="AlphaFoldDB" id="A0A437RSX5"/>
<proteinExistence type="predicted"/>